<sequence length="173" mass="19691">MTWCLKTAALLRPTTGVFRNATAFAQLPRYFSQTPRTLIDEPGKFTERSSSYMNSILKDSDSRSHNRRSSAADRFGSDMISPMGINGNMQLPKMGPTAGRSIPVMNGDLSGAINQMKAAMSKNNVKHDWRAQRFHERPGLKRKRLRRERHRARFKEGFKRMVNVIIGMKAKGY</sequence>
<evidence type="ECO:0000256" key="1">
    <source>
        <dbReference type="ARBA" id="ARBA00006640"/>
    </source>
</evidence>
<accession>A0A3N4HGS8</accession>
<gene>
    <name evidence="5" type="ORF">BJ508DRAFT_419340</name>
</gene>
<evidence type="ECO:0000256" key="3">
    <source>
        <dbReference type="ARBA" id="ARBA00023274"/>
    </source>
</evidence>
<dbReference type="InterPro" id="IPR001911">
    <property type="entry name" value="Ribosomal_bS21"/>
</dbReference>
<dbReference type="GO" id="GO:0003735">
    <property type="term" value="F:structural constituent of ribosome"/>
    <property type="evidence" value="ECO:0007669"/>
    <property type="project" value="InterPro"/>
</dbReference>
<dbReference type="OrthoDB" id="2501249at2759"/>
<evidence type="ECO:0000256" key="4">
    <source>
        <dbReference type="SAM" id="MobiDB-lite"/>
    </source>
</evidence>
<evidence type="ECO:0000313" key="5">
    <source>
        <dbReference type="EMBL" id="RPA72717.1"/>
    </source>
</evidence>
<dbReference type="AlphaFoldDB" id="A0A3N4HGS8"/>
<organism evidence="5 6">
    <name type="scientific">Ascobolus immersus RN42</name>
    <dbReference type="NCBI Taxonomy" id="1160509"/>
    <lineage>
        <taxon>Eukaryota</taxon>
        <taxon>Fungi</taxon>
        <taxon>Dikarya</taxon>
        <taxon>Ascomycota</taxon>
        <taxon>Pezizomycotina</taxon>
        <taxon>Pezizomycetes</taxon>
        <taxon>Pezizales</taxon>
        <taxon>Ascobolaceae</taxon>
        <taxon>Ascobolus</taxon>
    </lineage>
</organism>
<dbReference type="PANTHER" id="PTHR41237">
    <property type="entry name" value="37S RIBOSOMAL PROTEIN MRP21, MITOCHONDRIAL"/>
    <property type="match status" value="1"/>
</dbReference>
<proteinExistence type="inferred from homology"/>
<protein>
    <recommendedName>
        <fullName evidence="7">Ribosomal protein S21</fullName>
    </recommendedName>
</protein>
<dbReference type="Proteomes" id="UP000275078">
    <property type="component" value="Unassembled WGS sequence"/>
</dbReference>
<evidence type="ECO:0000313" key="6">
    <source>
        <dbReference type="Proteomes" id="UP000275078"/>
    </source>
</evidence>
<comment type="similarity">
    <text evidence="1">Belongs to the bacterial ribosomal protein bS21 family.</text>
</comment>
<name>A0A3N4HGS8_ASCIM</name>
<keyword evidence="2" id="KW-0689">Ribosomal protein</keyword>
<reference evidence="5 6" key="1">
    <citation type="journal article" date="2018" name="Nat. Ecol. Evol.">
        <title>Pezizomycetes genomes reveal the molecular basis of ectomycorrhizal truffle lifestyle.</title>
        <authorList>
            <person name="Murat C."/>
            <person name="Payen T."/>
            <person name="Noel B."/>
            <person name="Kuo A."/>
            <person name="Morin E."/>
            <person name="Chen J."/>
            <person name="Kohler A."/>
            <person name="Krizsan K."/>
            <person name="Balestrini R."/>
            <person name="Da Silva C."/>
            <person name="Montanini B."/>
            <person name="Hainaut M."/>
            <person name="Levati E."/>
            <person name="Barry K.W."/>
            <person name="Belfiori B."/>
            <person name="Cichocki N."/>
            <person name="Clum A."/>
            <person name="Dockter R.B."/>
            <person name="Fauchery L."/>
            <person name="Guy J."/>
            <person name="Iotti M."/>
            <person name="Le Tacon F."/>
            <person name="Lindquist E.A."/>
            <person name="Lipzen A."/>
            <person name="Malagnac F."/>
            <person name="Mello A."/>
            <person name="Molinier V."/>
            <person name="Miyauchi S."/>
            <person name="Poulain J."/>
            <person name="Riccioni C."/>
            <person name="Rubini A."/>
            <person name="Sitrit Y."/>
            <person name="Splivallo R."/>
            <person name="Traeger S."/>
            <person name="Wang M."/>
            <person name="Zifcakova L."/>
            <person name="Wipf D."/>
            <person name="Zambonelli A."/>
            <person name="Paolocci F."/>
            <person name="Nowrousian M."/>
            <person name="Ottonello S."/>
            <person name="Baldrian P."/>
            <person name="Spatafora J.W."/>
            <person name="Henrissat B."/>
            <person name="Nagy L.G."/>
            <person name="Aury J.M."/>
            <person name="Wincker P."/>
            <person name="Grigoriev I.V."/>
            <person name="Bonfante P."/>
            <person name="Martin F.M."/>
        </authorList>
    </citation>
    <scope>NUCLEOTIDE SEQUENCE [LARGE SCALE GENOMIC DNA]</scope>
    <source>
        <strain evidence="5 6">RN42</strain>
    </source>
</reference>
<feature type="region of interest" description="Disordered" evidence="4">
    <location>
        <begin position="57"/>
        <end position="77"/>
    </location>
</feature>
<dbReference type="InterPro" id="IPR052837">
    <property type="entry name" value="Mitoribosomal_bS21"/>
</dbReference>
<keyword evidence="6" id="KW-1185">Reference proteome</keyword>
<dbReference type="EMBL" id="ML119849">
    <property type="protein sequence ID" value="RPA72717.1"/>
    <property type="molecule type" value="Genomic_DNA"/>
</dbReference>
<dbReference type="GO" id="GO:0070124">
    <property type="term" value="P:mitochondrial translational initiation"/>
    <property type="evidence" value="ECO:0007669"/>
    <property type="project" value="TreeGrafter"/>
</dbReference>
<dbReference type="GO" id="GO:0005763">
    <property type="term" value="C:mitochondrial small ribosomal subunit"/>
    <property type="evidence" value="ECO:0007669"/>
    <property type="project" value="TreeGrafter"/>
</dbReference>
<dbReference type="NCBIfam" id="TIGR00030">
    <property type="entry name" value="S21p"/>
    <property type="match status" value="1"/>
</dbReference>
<evidence type="ECO:0008006" key="7">
    <source>
        <dbReference type="Google" id="ProtNLM"/>
    </source>
</evidence>
<dbReference type="PANTHER" id="PTHR41237:SF1">
    <property type="entry name" value="SMALL RIBOSOMAL SUBUNIT PROTEIN BS21M"/>
    <property type="match status" value="1"/>
</dbReference>
<keyword evidence="3" id="KW-0687">Ribonucleoprotein</keyword>
<dbReference type="STRING" id="1160509.A0A3N4HGS8"/>
<evidence type="ECO:0000256" key="2">
    <source>
        <dbReference type="ARBA" id="ARBA00022980"/>
    </source>
</evidence>
<dbReference type="Pfam" id="PF01165">
    <property type="entry name" value="Ribosomal_S21"/>
    <property type="match status" value="1"/>
</dbReference>